<comment type="caution">
    <text evidence="2">The sequence shown here is derived from an EMBL/GenBank/DDBJ whole genome shotgun (WGS) entry which is preliminary data.</text>
</comment>
<dbReference type="EMBL" id="PDCK01000039">
    <property type="protein sequence ID" value="PRQ59379.1"/>
    <property type="molecule type" value="Genomic_DNA"/>
</dbReference>
<evidence type="ECO:0000256" key="1">
    <source>
        <dbReference type="SAM" id="Phobius"/>
    </source>
</evidence>
<evidence type="ECO:0000313" key="3">
    <source>
        <dbReference type="Proteomes" id="UP000238479"/>
    </source>
</evidence>
<name>A0A2P6SL37_ROSCH</name>
<dbReference type="AlphaFoldDB" id="A0A2P6SL37"/>
<dbReference type="Gramene" id="PRQ59379">
    <property type="protein sequence ID" value="PRQ59379"/>
    <property type="gene ID" value="RchiOBHm_Chr1g0369561"/>
</dbReference>
<sequence length="75" mass="9001">MKYSEYLDLGRNDQFMGSIFPFPFYYRKRESRKLIWLKCEWSFLAVFTCTILQAPYAPAISHLVIFCVNLFVKTF</sequence>
<dbReference type="Proteomes" id="UP000238479">
    <property type="component" value="Chromosome 1"/>
</dbReference>
<keyword evidence="1" id="KW-1133">Transmembrane helix</keyword>
<gene>
    <name evidence="2" type="ORF">RchiOBHm_Chr1g0369561</name>
</gene>
<proteinExistence type="predicted"/>
<accession>A0A2P6SL37</accession>
<evidence type="ECO:0000313" key="2">
    <source>
        <dbReference type="EMBL" id="PRQ59379.1"/>
    </source>
</evidence>
<keyword evidence="1" id="KW-0812">Transmembrane</keyword>
<reference evidence="2 3" key="1">
    <citation type="journal article" date="2018" name="Nat. Genet.">
        <title>The Rosa genome provides new insights in the design of modern roses.</title>
        <authorList>
            <person name="Bendahmane M."/>
        </authorList>
    </citation>
    <scope>NUCLEOTIDE SEQUENCE [LARGE SCALE GENOMIC DNA]</scope>
    <source>
        <strain evidence="3">cv. Old Blush</strain>
    </source>
</reference>
<protein>
    <submittedName>
        <fullName evidence="2">Uncharacterized protein</fullName>
    </submittedName>
</protein>
<feature type="transmembrane region" description="Helical" evidence="1">
    <location>
        <begin position="41"/>
        <end position="72"/>
    </location>
</feature>
<keyword evidence="1" id="KW-0472">Membrane</keyword>
<organism evidence="2 3">
    <name type="scientific">Rosa chinensis</name>
    <name type="common">China rose</name>
    <dbReference type="NCBI Taxonomy" id="74649"/>
    <lineage>
        <taxon>Eukaryota</taxon>
        <taxon>Viridiplantae</taxon>
        <taxon>Streptophyta</taxon>
        <taxon>Embryophyta</taxon>
        <taxon>Tracheophyta</taxon>
        <taxon>Spermatophyta</taxon>
        <taxon>Magnoliopsida</taxon>
        <taxon>eudicotyledons</taxon>
        <taxon>Gunneridae</taxon>
        <taxon>Pentapetalae</taxon>
        <taxon>rosids</taxon>
        <taxon>fabids</taxon>
        <taxon>Rosales</taxon>
        <taxon>Rosaceae</taxon>
        <taxon>Rosoideae</taxon>
        <taxon>Rosoideae incertae sedis</taxon>
        <taxon>Rosa</taxon>
    </lineage>
</organism>
<keyword evidence="3" id="KW-1185">Reference proteome</keyword>